<evidence type="ECO:0000256" key="2">
    <source>
        <dbReference type="ARBA" id="ARBA00015897"/>
    </source>
</evidence>
<evidence type="ECO:0000256" key="12">
    <source>
        <dbReference type="ARBA" id="ARBA00031989"/>
    </source>
</evidence>
<comment type="caution">
    <text evidence="15">The sequence shown here is derived from an EMBL/GenBank/DDBJ whole genome shotgun (WGS) entry which is preliminary data.</text>
</comment>
<evidence type="ECO:0000256" key="10">
    <source>
        <dbReference type="ARBA" id="ARBA00023136"/>
    </source>
</evidence>
<name>A0ABR3KCF7_TRISP</name>
<dbReference type="PANTHER" id="PTHR46480:SF1">
    <property type="entry name" value="VOLTAGE-GATED HYDROGEN CHANNEL 1"/>
    <property type="match status" value="1"/>
</dbReference>
<protein>
    <recommendedName>
        <fullName evidence="2">Voltage-gated hydrogen channel 1</fullName>
    </recommendedName>
    <alternativeName>
        <fullName evidence="12">Hydrogen voltage-gated channel 1</fullName>
    </alternativeName>
</protein>
<comment type="subcellular location">
    <subcellularLocation>
        <location evidence="1">Cell membrane</location>
        <topology evidence="1">Multi-pass membrane protein</topology>
    </subcellularLocation>
</comment>
<proteinExistence type="predicted"/>
<evidence type="ECO:0000256" key="9">
    <source>
        <dbReference type="ARBA" id="ARBA00023065"/>
    </source>
</evidence>
<evidence type="ECO:0000259" key="14">
    <source>
        <dbReference type="Pfam" id="PF00520"/>
    </source>
</evidence>
<dbReference type="Pfam" id="PF00520">
    <property type="entry name" value="Ion_trans"/>
    <property type="match status" value="1"/>
</dbReference>
<feature type="transmembrane region" description="Helical" evidence="13">
    <location>
        <begin position="12"/>
        <end position="30"/>
    </location>
</feature>
<evidence type="ECO:0000256" key="1">
    <source>
        <dbReference type="ARBA" id="ARBA00004651"/>
    </source>
</evidence>
<keyword evidence="10 13" id="KW-0472">Membrane</keyword>
<dbReference type="InterPro" id="IPR027359">
    <property type="entry name" value="Volt_channel_dom_sf"/>
</dbReference>
<evidence type="ECO:0000256" key="4">
    <source>
        <dbReference type="ARBA" id="ARBA00022475"/>
    </source>
</evidence>
<keyword evidence="3" id="KW-0813">Transport</keyword>
<keyword evidence="8" id="KW-0175">Coiled coil</keyword>
<gene>
    <name evidence="15" type="ORF">TSPI_02028</name>
</gene>
<keyword evidence="11" id="KW-0407">Ion channel</keyword>
<dbReference type="InterPro" id="IPR031846">
    <property type="entry name" value="Hvcn1"/>
</dbReference>
<evidence type="ECO:0000256" key="13">
    <source>
        <dbReference type="SAM" id="Phobius"/>
    </source>
</evidence>
<evidence type="ECO:0000256" key="11">
    <source>
        <dbReference type="ARBA" id="ARBA00023303"/>
    </source>
</evidence>
<dbReference type="PANTHER" id="PTHR46480">
    <property type="entry name" value="F20B24.22"/>
    <property type="match status" value="1"/>
</dbReference>
<dbReference type="Gene3D" id="1.20.120.350">
    <property type="entry name" value="Voltage-gated potassium channels. Chain C"/>
    <property type="match status" value="1"/>
</dbReference>
<reference evidence="15 16" key="1">
    <citation type="submission" date="2024-07" db="EMBL/GenBank/DDBJ databases">
        <title>Enhanced genomic and transcriptomic resources for Trichinella pseudospiralis and T. spiralis underpin the discovery of pronounced molecular differences between stages and species.</title>
        <authorList>
            <person name="Pasi K.K."/>
            <person name="La Rosa G."/>
            <person name="Gomez-Morales M.A."/>
            <person name="Tosini F."/>
            <person name="Sumanam S."/>
            <person name="Young N.D."/>
            <person name="Chang B.C."/>
            <person name="Robin G.B."/>
        </authorList>
    </citation>
    <scope>NUCLEOTIDE SEQUENCE [LARGE SCALE GENOMIC DNA]</scope>
    <source>
        <strain evidence="15">ISS534</strain>
    </source>
</reference>
<evidence type="ECO:0000313" key="16">
    <source>
        <dbReference type="Proteomes" id="UP001558632"/>
    </source>
</evidence>
<keyword evidence="16" id="KW-1185">Reference proteome</keyword>
<keyword evidence="7 13" id="KW-1133">Transmembrane helix</keyword>
<evidence type="ECO:0000256" key="8">
    <source>
        <dbReference type="ARBA" id="ARBA00023054"/>
    </source>
</evidence>
<feature type="domain" description="Ion transport" evidence="14">
    <location>
        <begin position="90"/>
        <end position="175"/>
    </location>
</feature>
<feature type="transmembrane region" description="Helical" evidence="13">
    <location>
        <begin position="98"/>
        <end position="126"/>
    </location>
</feature>
<dbReference type="InterPro" id="IPR005821">
    <property type="entry name" value="Ion_trans_dom"/>
</dbReference>
<evidence type="ECO:0000256" key="6">
    <source>
        <dbReference type="ARBA" id="ARBA00022882"/>
    </source>
</evidence>
<dbReference type="SUPFAM" id="SSF81324">
    <property type="entry name" value="Voltage-gated potassium channels"/>
    <property type="match status" value="1"/>
</dbReference>
<dbReference type="Proteomes" id="UP001558632">
    <property type="component" value="Unassembled WGS sequence"/>
</dbReference>
<evidence type="ECO:0000256" key="7">
    <source>
        <dbReference type="ARBA" id="ARBA00022989"/>
    </source>
</evidence>
<feature type="transmembrane region" description="Helical" evidence="13">
    <location>
        <begin position="132"/>
        <end position="151"/>
    </location>
</feature>
<keyword evidence="4" id="KW-1003">Cell membrane</keyword>
<evidence type="ECO:0000256" key="3">
    <source>
        <dbReference type="ARBA" id="ARBA00022448"/>
    </source>
</evidence>
<keyword evidence="9" id="KW-0406">Ion transport</keyword>
<sequence length="274" mass="31734">MKFKSEKNSIVLFWKLSSAVAMTVTSYGAARKERSNYIAPVEGDTSSSGATESDYQEFSPIRPTLVRNFRQAALEIFFILIHLRMFELGNESRVMICILHYFNIGVLSLFFVELVLKVFVMGFTVFKYRMEMFDFIVIILSFSLSIVYGNCGRTADGAGLLISFRLWRILRIFKNVVASVKMEAQRKIRKESRTKKALQREVCKLREYCLKQEYELQFYRLILQQNRIPLPTVLRIPRSPLTMSVTAEVNEHCLKSLSNDESYICEKSSSNTEE</sequence>
<evidence type="ECO:0000313" key="15">
    <source>
        <dbReference type="EMBL" id="KAL1232608.1"/>
    </source>
</evidence>
<keyword evidence="5 13" id="KW-0812">Transmembrane</keyword>
<accession>A0ABR3KCF7</accession>
<dbReference type="EMBL" id="JBEUSY010000451">
    <property type="protein sequence ID" value="KAL1232608.1"/>
    <property type="molecule type" value="Genomic_DNA"/>
</dbReference>
<keyword evidence="6" id="KW-0851">Voltage-gated channel</keyword>
<evidence type="ECO:0000256" key="5">
    <source>
        <dbReference type="ARBA" id="ARBA00022692"/>
    </source>
</evidence>
<organism evidence="15 16">
    <name type="scientific">Trichinella spiralis</name>
    <name type="common">Trichina worm</name>
    <dbReference type="NCBI Taxonomy" id="6334"/>
    <lineage>
        <taxon>Eukaryota</taxon>
        <taxon>Metazoa</taxon>
        <taxon>Ecdysozoa</taxon>
        <taxon>Nematoda</taxon>
        <taxon>Enoplea</taxon>
        <taxon>Dorylaimia</taxon>
        <taxon>Trichinellida</taxon>
        <taxon>Trichinellidae</taxon>
        <taxon>Trichinella</taxon>
    </lineage>
</organism>